<dbReference type="Pfam" id="PF05175">
    <property type="entry name" value="MTS"/>
    <property type="match status" value="1"/>
</dbReference>
<dbReference type="InterPro" id="IPR004556">
    <property type="entry name" value="HemK-like"/>
</dbReference>
<keyword evidence="8" id="KW-1185">Reference proteome</keyword>
<accession>A0ABP7EXP2</accession>
<reference evidence="8" key="1">
    <citation type="journal article" date="2019" name="Int. J. Syst. Evol. Microbiol.">
        <title>The Global Catalogue of Microorganisms (GCM) 10K type strain sequencing project: providing services to taxonomists for standard genome sequencing and annotation.</title>
        <authorList>
            <consortium name="The Broad Institute Genomics Platform"/>
            <consortium name="The Broad Institute Genome Sequencing Center for Infectious Disease"/>
            <person name="Wu L."/>
            <person name="Ma J."/>
        </authorList>
    </citation>
    <scope>NUCLEOTIDE SEQUENCE [LARGE SCALE GENOMIC DNA]</scope>
    <source>
        <strain evidence="8">JCM 16949</strain>
    </source>
</reference>
<keyword evidence="3" id="KW-0808">Transferase</keyword>
<protein>
    <recommendedName>
        <fullName evidence="1">peptide chain release factor N(5)-glutamine methyltransferase</fullName>
        <ecNumber evidence="1">2.1.1.297</ecNumber>
    </recommendedName>
</protein>
<feature type="domain" description="Methyltransferase small" evidence="6">
    <location>
        <begin position="69"/>
        <end position="172"/>
    </location>
</feature>
<dbReference type="CDD" id="cd02440">
    <property type="entry name" value="AdoMet_MTases"/>
    <property type="match status" value="1"/>
</dbReference>
<evidence type="ECO:0000256" key="1">
    <source>
        <dbReference type="ARBA" id="ARBA00012771"/>
    </source>
</evidence>
<dbReference type="InterPro" id="IPR007848">
    <property type="entry name" value="Small_mtfrase_dom"/>
</dbReference>
<evidence type="ECO:0000256" key="3">
    <source>
        <dbReference type="ARBA" id="ARBA00022679"/>
    </source>
</evidence>
<evidence type="ECO:0000313" key="7">
    <source>
        <dbReference type="EMBL" id="GAA3727368.1"/>
    </source>
</evidence>
<dbReference type="InterPro" id="IPR022446">
    <property type="entry name" value="MeTrfrase_put"/>
</dbReference>
<gene>
    <name evidence="7" type="ORF">GCM10022239_00240</name>
</gene>
<dbReference type="PANTHER" id="PTHR18895">
    <property type="entry name" value="HEMK METHYLTRANSFERASE"/>
    <property type="match status" value="1"/>
</dbReference>
<comment type="catalytic activity">
    <reaction evidence="5">
        <text>L-glutaminyl-[peptide chain release factor] + S-adenosyl-L-methionine = N(5)-methyl-L-glutaminyl-[peptide chain release factor] + S-adenosyl-L-homocysteine + H(+)</text>
        <dbReference type="Rhea" id="RHEA:42896"/>
        <dbReference type="Rhea" id="RHEA-COMP:10271"/>
        <dbReference type="Rhea" id="RHEA-COMP:10272"/>
        <dbReference type="ChEBI" id="CHEBI:15378"/>
        <dbReference type="ChEBI" id="CHEBI:30011"/>
        <dbReference type="ChEBI" id="CHEBI:57856"/>
        <dbReference type="ChEBI" id="CHEBI:59789"/>
        <dbReference type="ChEBI" id="CHEBI:61891"/>
        <dbReference type="EC" id="2.1.1.297"/>
    </reaction>
</comment>
<keyword evidence="4" id="KW-0949">S-adenosyl-L-methionine</keyword>
<dbReference type="RefSeq" id="WP_344752499.1">
    <property type="nucleotide sequence ID" value="NZ_BAABAE010000001.1"/>
</dbReference>
<keyword evidence="2" id="KW-0489">Methyltransferase</keyword>
<dbReference type="InterPro" id="IPR050320">
    <property type="entry name" value="N5-glutamine_MTase"/>
</dbReference>
<dbReference type="EC" id="2.1.1.297" evidence="1"/>
<evidence type="ECO:0000256" key="5">
    <source>
        <dbReference type="ARBA" id="ARBA00048391"/>
    </source>
</evidence>
<dbReference type="SUPFAM" id="SSF53335">
    <property type="entry name" value="S-adenosyl-L-methionine-dependent methyltransferases"/>
    <property type="match status" value="1"/>
</dbReference>
<organism evidence="7 8">
    <name type="scientific">Leifsonella bigeumensis</name>
    <dbReference type="NCBI Taxonomy" id="433643"/>
    <lineage>
        <taxon>Bacteria</taxon>
        <taxon>Bacillati</taxon>
        <taxon>Actinomycetota</taxon>
        <taxon>Actinomycetes</taxon>
        <taxon>Micrococcales</taxon>
        <taxon>Microbacteriaceae</taxon>
        <taxon>Leifsonella</taxon>
    </lineage>
</organism>
<comment type="caution">
    <text evidence="7">The sequence shown here is derived from an EMBL/GenBank/DDBJ whole genome shotgun (WGS) entry which is preliminary data.</text>
</comment>
<proteinExistence type="predicted"/>
<evidence type="ECO:0000256" key="2">
    <source>
        <dbReference type="ARBA" id="ARBA00022603"/>
    </source>
</evidence>
<dbReference type="NCBIfam" id="TIGR03704">
    <property type="entry name" value="PrmC_rel_meth"/>
    <property type="match status" value="1"/>
</dbReference>
<dbReference type="Gene3D" id="1.10.8.10">
    <property type="entry name" value="DNA helicase RuvA subunit, C-terminal domain"/>
    <property type="match status" value="1"/>
</dbReference>
<name>A0ABP7EXP2_9MICO</name>
<dbReference type="EMBL" id="BAABAE010000001">
    <property type="protein sequence ID" value="GAA3727368.1"/>
    <property type="molecule type" value="Genomic_DNA"/>
</dbReference>
<evidence type="ECO:0000259" key="6">
    <source>
        <dbReference type="Pfam" id="PF05175"/>
    </source>
</evidence>
<evidence type="ECO:0000256" key="4">
    <source>
        <dbReference type="ARBA" id="ARBA00022691"/>
    </source>
</evidence>
<evidence type="ECO:0000313" key="8">
    <source>
        <dbReference type="Proteomes" id="UP001501004"/>
    </source>
</evidence>
<dbReference type="NCBIfam" id="TIGR00536">
    <property type="entry name" value="hemK_fam"/>
    <property type="match status" value="1"/>
</dbReference>
<dbReference type="Proteomes" id="UP001501004">
    <property type="component" value="Unassembled WGS sequence"/>
</dbReference>
<sequence>MPVALSADETDAVVARLRAAGCVFAEDEARLLVETAASPAELDDLVAQRAEGRPLEYLLGWVEFFGMRIAIDPGVFVPRRRTEFLVREAIARANSGAVVLDLCCGCGAIGIAISSAIEGAELYASDVEPAAVRNARRNFELSGGRVFEGDLFDPLPDVLRGHVDILTANVPYVPTEAIALLPPEARDHEPRLTLDGGADGLDVLRRVAGEAPVWLATGGMLFIEVGEDQADAASMVFARAGLAPVVARSEHFNSVVVIGERRA</sequence>
<dbReference type="PANTHER" id="PTHR18895:SF74">
    <property type="entry name" value="MTRF1L RELEASE FACTOR GLUTAMINE METHYLTRANSFERASE"/>
    <property type="match status" value="1"/>
</dbReference>
<dbReference type="InterPro" id="IPR029063">
    <property type="entry name" value="SAM-dependent_MTases_sf"/>
</dbReference>
<dbReference type="Gene3D" id="3.40.50.150">
    <property type="entry name" value="Vaccinia Virus protein VP39"/>
    <property type="match status" value="1"/>
</dbReference>